<dbReference type="Proteomes" id="UP000010824">
    <property type="component" value="Chromosome"/>
</dbReference>
<dbReference type="eggNOG" id="arCOG00771">
    <property type="taxonomic scope" value="Archaea"/>
</dbReference>
<keyword evidence="3" id="KW-1185">Reference proteome</keyword>
<evidence type="ECO:0000313" key="3">
    <source>
        <dbReference type="Proteomes" id="UP000010824"/>
    </source>
</evidence>
<protein>
    <submittedName>
        <fullName evidence="2">Penicillin-binding protein, beta-lactamase class C</fullName>
    </submittedName>
</protein>
<dbReference type="GeneID" id="14308340"/>
<dbReference type="PROSITE" id="PS51257">
    <property type="entry name" value="PROKAR_LIPOPROTEIN"/>
    <property type="match status" value="1"/>
</dbReference>
<evidence type="ECO:0000259" key="1">
    <source>
        <dbReference type="Pfam" id="PF00144"/>
    </source>
</evidence>
<reference evidence="2 3" key="2">
    <citation type="journal article" date="2014" name="Genome Announc.">
        <title>Complete Genome Sequence of Methanoregula formicica SMSPT, a Mesophilic Hydrogenotrophic Methanogen Isolated from a Methanogenic Upflow Anaerobic Sludge Blanket Reactor.</title>
        <authorList>
            <person name="Yamamoto K."/>
            <person name="Tamaki H."/>
            <person name="Cadillo-Quiroz H."/>
            <person name="Imachi H."/>
            <person name="Kyrpides N."/>
            <person name="Woyke T."/>
            <person name="Goodwin L."/>
            <person name="Zinder S.H."/>
            <person name="Kamagata Y."/>
            <person name="Liu W.T."/>
        </authorList>
    </citation>
    <scope>NUCLEOTIDE SEQUENCE [LARGE SCALE GENOMIC DNA]</scope>
    <source>
        <strain evidence="3">DSM 22288 / NBRC 105244 / SMSP</strain>
    </source>
</reference>
<dbReference type="HOGENOM" id="CLU_020027_2_2_2"/>
<dbReference type="AlphaFoldDB" id="L0HE05"/>
<sequence length="386" mass="41945" precursor="true">MQRSLYLSLPAALILILCLVSSGCVQLQQPSPATSDARQNLPPAYIRSQLQDLSGNAIQDAGIPGMQIEVLTPQWRWNSAAGNASPITGEPAQPGMRFLIASVSKTFTSVAVLKLAEEKKLSLDDPIDRWLEPGLVARIPNGHAITVRQLLDHTSGIADYNETAINLQEVNDPDTPVPYQAGLDMGLKDSPLYPPGTNYTYSNVNYILLTLIVDKAAGVPYEDYATRNILVPAGLNETFFQHTNHIPGPHMRATMPAGDGTFLDYTDCYIQFDRGAGDIVSTAADLNRFHRALRTGKLISKQSLALMETPTPQSKKAGYGLGYAKAVIPPANVTVIGHTGGYPGSFTFWYYLPEQDTYVTWNLNGMGGTSQAGVTDIRSAITRYLK</sequence>
<dbReference type="EMBL" id="CP003167">
    <property type="protein sequence ID" value="AGB02967.1"/>
    <property type="molecule type" value="Genomic_DNA"/>
</dbReference>
<evidence type="ECO:0000313" key="2">
    <source>
        <dbReference type="EMBL" id="AGB02967.1"/>
    </source>
</evidence>
<dbReference type="RefSeq" id="WP_015285930.1">
    <property type="nucleotide sequence ID" value="NC_019943.1"/>
</dbReference>
<dbReference type="PANTHER" id="PTHR46825">
    <property type="entry name" value="D-ALANYL-D-ALANINE-CARBOXYPEPTIDASE/ENDOPEPTIDASE AMPH"/>
    <property type="match status" value="1"/>
</dbReference>
<dbReference type="STRING" id="593750.Metfor_1951"/>
<name>L0HE05_METFS</name>
<dbReference type="PANTHER" id="PTHR46825:SF7">
    <property type="entry name" value="D-ALANYL-D-ALANINE CARBOXYPEPTIDASE"/>
    <property type="match status" value="1"/>
</dbReference>
<gene>
    <name evidence="2" type="ordered locus">Metfor_1951</name>
</gene>
<reference evidence="3" key="1">
    <citation type="submission" date="2011-12" db="EMBL/GenBank/DDBJ databases">
        <title>Complete sequence of Methanoregula formicicum SMSP.</title>
        <authorList>
            <person name="Lucas S."/>
            <person name="Han J."/>
            <person name="Lapidus A."/>
            <person name="Cheng J.-F."/>
            <person name="Goodwin L."/>
            <person name="Pitluck S."/>
            <person name="Peters L."/>
            <person name="Ovchinnikova G."/>
            <person name="Teshima H."/>
            <person name="Detter J.C."/>
            <person name="Han C."/>
            <person name="Tapia R."/>
            <person name="Land M."/>
            <person name="Hauser L."/>
            <person name="Kyrpides N."/>
            <person name="Ivanova N."/>
            <person name="Pagani I."/>
            <person name="Imachi H."/>
            <person name="Tamaki H."/>
            <person name="Sekiguchi Y."/>
            <person name="Kamagata Y."/>
            <person name="Cadillo-Quiroz H."/>
            <person name="Zinder S."/>
            <person name="Liu W.-T."/>
            <person name="Woyke T."/>
        </authorList>
    </citation>
    <scope>NUCLEOTIDE SEQUENCE [LARGE SCALE GENOMIC DNA]</scope>
    <source>
        <strain evidence="3">DSM 22288 / NBRC 105244 / SMSP</strain>
    </source>
</reference>
<dbReference type="KEGG" id="mfo:Metfor_1951"/>
<dbReference type="Pfam" id="PF00144">
    <property type="entry name" value="Beta-lactamase"/>
    <property type="match status" value="1"/>
</dbReference>
<dbReference type="Gene3D" id="3.40.710.10">
    <property type="entry name" value="DD-peptidase/beta-lactamase superfamily"/>
    <property type="match status" value="1"/>
</dbReference>
<feature type="domain" description="Beta-lactamase-related" evidence="1">
    <location>
        <begin position="59"/>
        <end position="372"/>
    </location>
</feature>
<dbReference type="InParanoid" id="L0HE05"/>
<organism evidence="2 3">
    <name type="scientific">Methanoregula formicica (strain DSM 22288 / NBRC 105244 / SMSP)</name>
    <dbReference type="NCBI Taxonomy" id="593750"/>
    <lineage>
        <taxon>Archaea</taxon>
        <taxon>Methanobacteriati</taxon>
        <taxon>Methanobacteriota</taxon>
        <taxon>Stenosarchaea group</taxon>
        <taxon>Methanomicrobia</taxon>
        <taxon>Methanomicrobiales</taxon>
        <taxon>Methanoregulaceae</taxon>
        <taxon>Methanoregula</taxon>
    </lineage>
</organism>
<accession>L0HE05</accession>
<proteinExistence type="predicted"/>
<dbReference type="InterPro" id="IPR001466">
    <property type="entry name" value="Beta-lactam-related"/>
</dbReference>
<dbReference type="InterPro" id="IPR012338">
    <property type="entry name" value="Beta-lactam/transpept-like"/>
</dbReference>
<dbReference type="SUPFAM" id="SSF56601">
    <property type="entry name" value="beta-lactamase/transpeptidase-like"/>
    <property type="match status" value="1"/>
</dbReference>
<dbReference type="InterPro" id="IPR050491">
    <property type="entry name" value="AmpC-like"/>
</dbReference>